<name>A0A1L4FRM1_9BACT</name>
<keyword evidence="2" id="KW-1185">Reference proteome</keyword>
<dbReference type="RefSeq" id="WP_073372260.1">
    <property type="nucleotide sequence ID" value="NZ_CP017813.1"/>
</dbReference>
<accession>A0A1L4FRM1</accession>
<dbReference type="Gene3D" id="3.40.50.300">
    <property type="entry name" value="P-loop containing nucleotide triphosphate hydrolases"/>
    <property type="match status" value="1"/>
</dbReference>
<protein>
    <recommendedName>
        <fullName evidence="3">Phosphomevalonate kinase</fullName>
    </recommendedName>
</protein>
<dbReference type="STRING" id="48003.BLA55_00975"/>
<dbReference type="EMBL" id="CP017813">
    <property type="protein sequence ID" value="APJ38256.1"/>
    <property type="molecule type" value="Genomic_DNA"/>
</dbReference>
<dbReference type="AlphaFoldDB" id="A0A1L4FRM1"/>
<dbReference type="GO" id="GO:0005737">
    <property type="term" value="C:cytoplasm"/>
    <property type="evidence" value="ECO:0007669"/>
    <property type="project" value="InterPro"/>
</dbReference>
<evidence type="ECO:0000313" key="2">
    <source>
        <dbReference type="Proteomes" id="UP000184322"/>
    </source>
</evidence>
<dbReference type="InterPro" id="IPR027417">
    <property type="entry name" value="P-loop_NTPase"/>
</dbReference>
<sequence>MTKHNIVLLNGKRRSGKGLLSQDLAKKAVDEFQKIYILSLAEPIKAITKPILDELQWDGVDKEIARPLWIATGEVGRAININVWTEKVFNKISNYIQEGVKNNENTLYLIDDLRLPNELDFFKGNLRKIRDIVGSDHSVKITAIRIEKYVDPNNFVEGVDNDNTETSFDNLVNICFDYIVPPQVLINQSGYPNFDNVEVISKTVVTNFLK</sequence>
<dbReference type="Proteomes" id="UP000184322">
    <property type="component" value="Chromosome"/>
</dbReference>
<dbReference type="OrthoDB" id="396914at2"/>
<organism evidence="1 2">
    <name type="scientific">Mycoplasmopsis pullorum</name>
    <dbReference type="NCBI Taxonomy" id="48003"/>
    <lineage>
        <taxon>Bacteria</taxon>
        <taxon>Bacillati</taxon>
        <taxon>Mycoplasmatota</taxon>
        <taxon>Mycoplasmoidales</taxon>
        <taxon>Metamycoplasmataceae</taxon>
        <taxon>Mycoplasmopsis</taxon>
    </lineage>
</organism>
<dbReference type="KEGG" id="mpul:BLA55_00975"/>
<dbReference type="GO" id="GO:0006695">
    <property type="term" value="P:cholesterol biosynthetic process"/>
    <property type="evidence" value="ECO:0007669"/>
    <property type="project" value="InterPro"/>
</dbReference>
<dbReference type="Pfam" id="PF04275">
    <property type="entry name" value="P-mevalo_kinase"/>
    <property type="match status" value="1"/>
</dbReference>
<gene>
    <name evidence="1" type="ORF">BLA55_00975</name>
</gene>
<proteinExistence type="predicted"/>
<dbReference type="GO" id="GO:0004631">
    <property type="term" value="F:phosphomevalonate kinase activity"/>
    <property type="evidence" value="ECO:0007669"/>
    <property type="project" value="InterPro"/>
</dbReference>
<dbReference type="InterPro" id="IPR005919">
    <property type="entry name" value="Pmev_kin_anim"/>
</dbReference>
<evidence type="ECO:0000313" key="1">
    <source>
        <dbReference type="EMBL" id="APJ38256.1"/>
    </source>
</evidence>
<evidence type="ECO:0008006" key="3">
    <source>
        <dbReference type="Google" id="ProtNLM"/>
    </source>
</evidence>
<reference evidence="2" key="1">
    <citation type="submission" date="2016-10" db="EMBL/GenBank/DDBJ databases">
        <authorList>
            <person name="Beylefeld A."/>
            <person name="Abolnik C."/>
        </authorList>
    </citation>
    <scope>NUCLEOTIDE SEQUENCE [LARGE SCALE GENOMIC DNA]</scope>
    <source>
        <strain evidence="2">B359_6</strain>
    </source>
</reference>